<name>A0ACC2NRJ2_9HYME</name>
<sequence>MERTTERCIRGRVCPPRQNRARMRGGGGGCCGGDPGLFSTDLDFTWYNNKFSTFPTRLEGGGGADAYPALGCCATQRKPKTTTFCNKTENFQPRMNEVDPSYLAANKCRLRHTDNSDKQCTCPGKDPMESMLKSKGHNLCLKKPCLGTDCLMKAFKDAQAFVDSIGKGPGLGGLNIGESPYFGRSTQESSRDPRKAESRGLNLAKPLDTPQNSNFPGGNTGSRKVVQEGHVTLPDPSSFPPPKPKKREDRSGADKAAAEASKAQASINEESPCGEPKCKSRPRKVHTSDDNGENGDNSGQRSASPSAQKRSRSPKSSKSAPGLSKKSSKADKFVYSYGDKYPQSVYGHKDCNTRRARIPANMGWLWNKYDDIAKIARKTGWRPGAISVQMKEILNEAKAGFLKGAARRPRSAPSAKGKKGGKAQPMQPFAKKGNECPQEDEEEDVEFPPTLHIHRKDGVYYVTMYPIRQEQDGEVARLDEPINPLQFKIVKSKGSIASSSTASDMEIEFSPPAAVNRPRKRPNVVHVETQVKQQEIIDSLRTSVSSAAKKDKKDRKKSK</sequence>
<proteinExistence type="predicted"/>
<keyword evidence="2" id="KW-1185">Reference proteome</keyword>
<protein>
    <submittedName>
        <fullName evidence="1">Uncharacterized protein</fullName>
    </submittedName>
</protein>
<comment type="caution">
    <text evidence="1">The sequence shown here is derived from an EMBL/GenBank/DDBJ whole genome shotgun (WGS) entry which is preliminary data.</text>
</comment>
<evidence type="ECO:0000313" key="2">
    <source>
        <dbReference type="Proteomes" id="UP001239111"/>
    </source>
</evidence>
<gene>
    <name evidence="1" type="ORF">QAD02_005131</name>
</gene>
<reference evidence="1" key="1">
    <citation type="submission" date="2023-04" db="EMBL/GenBank/DDBJ databases">
        <title>A chromosome-level genome assembly of the parasitoid wasp Eretmocerus hayati.</title>
        <authorList>
            <person name="Zhong Y."/>
            <person name="Liu S."/>
            <person name="Liu Y."/>
        </authorList>
    </citation>
    <scope>NUCLEOTIDE SEQUENCE</scope>
    <source>
        <strain evidence="1">ZJU_SS_LIU_2023</strain>
    </source>
</reference>
<evidence type="ECO:0000313" key="1">
    <source>
        <dbReference type="EMBL" id="KAJ8673869.1"/>
    </source>
</evidence>
<accession>A0ACC2NRJ2</accession>
<dbReference type="EMBL" id="CM056743">
    <property type="protein sequence ID" value="KAJ8673869.1"/>
    <property type="molecule type" value="Genomic_DNA"/>
</dbReference>
<organism evidence="1 2">
    <name type="scientific">Eretmocerus hayati</name>
    <dbReference type="NCBI Taxonomy" id="131215"/>
    <lineage>
        <taxon>Eukaryota</taxon>
        <taxon>Metazoa</taxon>
        <taxon>Ecdysozoa</taxon>
        <taxon>Arthropoda</taxon>
        <taxon>Hexapoda</taxon>
        <taxon>Insecta</taxon>
        <taxon>Pterygota</taxon>
        <taxon>Neoptera</taxon>
        <taxon>Endopterygota</taxon>
        <taxon>Hymenoptera</taxon>
        <taxon>Apocrita</taxon>
        <taxon>Proctotrupomorpha</taxon>
        <taxon>Chalcidoidea</taxon>
        <taxon>Aphelinidae</taxon>
        <taxon>Aphelininae</taxon>
        <taxon>Eretmocerus</taxon>
    </lineage>
</organism>
<dbReference type="Proteomes" id="UP001239111">
    <property type="component" value="Chromosome 3"/>
</dbReference>